<accession>A0A418NNK5</accession>
<evidence type="ECO:0000256" key="6">
    <source>
        <dbReference type="ARBA" id="ARBA00023136"/>
    </source>
</evidence>
<evidence type="ECO:0000256" key="3">
    <source>
        <dbReference type="ARBA" id="ARBA00022475"/>
    </source>
</evidence>
<dbReference type="AlphaFoldDB" id="A0A418NNK5"/>
<evidence type="ECO:0000256" key="5">
    <source>
        <dbReference type="ARBA" id="ARBA00022989"/>
    </source>
</evidence>
<feature type="transmembrane region" description="Helical" evidence="7">
    <location>
        <begin position="365"/>
        <end position="384"/>
    </location>
</feature>
<feature type="transmembrane region" description="Helical" evidence="7">
    <location>
        <begin position="390"/>
        <end position="408"/>
    </location>
</feature>
<dbReference type="GO" id="GO:0005886">
    <property type="term" value="C:plasma membrane"/>
    <property type="evidence" value="ECO:0007669"/>
    <property type="project" value="UniProtKB-SubCell"/>
</dbReference>
<keyword evidence="9" id="KW-1185">Reference proteome</keyword>
<feature type="transmembrane region" description="Helical" evidence="7">
    <location>
        <begin position="153"/>
        <end position="173"/>
    </location>
</feature>
<reference evidence="8 9" key="1">
    <citation type="submission" date="2018-08" db="EMBL/GenBank/DDBJ databases">
        <title>Erythrobacter zhengii sp.nov., a bacterium isolated from deep-sea sediment.</title>
        <authorList>
            <person name="Fang C."/>
            <person name="Wu Y.-H."/>
            <person name="Sun C."/>
            <person name="Wang H."/>
            <person name="Cheng H."/>
            <person name="Meng F.-X."/>
            <person name="Wang C.-S."/>
            <person name="Xu X.-W."/>
        </authorList>
    </citation>
    <scope>NUCLEOTIDE SEQUENCE [LARGE SCALE GENOMIC DNA]</scope>
    <source>
        <strain evidence="8 9">V18</strain>
    </source>
</reference>
<name>A0A418NNK5_9SPHN</name>
<evidence type="ECO:0000256" key="2">
    <source>
        <dbReference type="ARBA" id="ARBA00007430"/>
    </source>
</evidence>
<feature type="transmembrane region" description="Helical" evidence="7">
    <location>
        <begin position="298"/>
        <end position="317"/>
    </location>
</feature>
<dbReference type="InterPro" id="IPR050833">
    <property type="entry name" value="Poly_Biosynth_Transport"/>
</dbReference>
<evidence type="ECO:0008006" key="10">
    <source>
        <dbReference type="Google" id="ProtNLM"/>
    </source>
</evidence>
<comment type="similarity">
    <text evidence="2">Belongs to the polysaccharide synthase family.</text>
</comment>
<feature type="transmembrane region" description="Helical" evidence="7">
    <location>
        <begin position="449"/>
        <end position="466"/>
    </location>
</feature>
<evidence type="ECO:0000313" key="8">
    <source>
        <dbReference type="EMBL" id="RIV83049.1"/>
    </source>
</evidence>
<evidence type="ECO:0000313" key="9">
    <source>
        <dbReference type="Proteomes" id="UP000286576"/>
    </source>
</evidence>
<feature type="transmembrane region" description="Helical" evidence="7">
    <location>
        <begin position="21"/>
        <end position="42"/>
    </location>
</feature>
<proteinExistence type="inferred from homology"/>
<dbReference type="PANTHER" id="PTHR30250:SF10">
    <property type="entry name" value="LIPOPOLYSACCHARIDE BIOSYNTHESIS PROTEIN WZXC"/>
    <property type="match status" value="1"/>
</dbReference>
<evidence type="ECO:0000256" key="7">
    <source>
        <dbReference type="SAM" id="Phobius"/>
    </source>
</evidence>
<feature type="transmembrane region" description="Helical" evidence="7">
    <location>
        <begin position="332"/>
        <end position="353"/>
    </location>
</feature>
<comment type="caution">
    <text evidence="8">The sequence shown here is derived from an EMBL/GenBank/DDBJ whole genome shotgun (WGS) entry which is preliminary data.</text>
</comment>
<dbReference type="Pfam" id="PF13440">
    <property type="entry name" value="Polysacc_synt_3"/>
    <property type="match status" value="1"/>
</dbReference>
<keyword evidence="6 7" id="KW-0472">Membrane</keyword>
<feature type="transmembrane region" description="Helical" evidence="7">
    <location>
        <begin position="48"/>
        <end position="71"/>
    </location>
</feature>
<dbReference type="Proteomes" id="UP000286576">
    <property type="component" value="Unassembled WGS sequence"/>
</dbReference>
<keyword evidence="3" id="KW-1003">Cell membrane</keyword>
<keyword evidence="4 7" id="KW-0812">Transmembrane</keyword>
<feature type="transmembrane region" description="Helical" evidence="7">
    <location>
        <begin position="179"/>
        <end position="199"/>
    </location>
</feature>
<dbReference type="PANTHER" id="PTHR30250">
    <property type="entry name" value="PST FAMILY PREDICTED COLANIC ACID TRANSPORTER"/>
    <property type="match status" value="1"/>
</dbReference>
<keyword evidence="5 7" id="KW-1133">Transmembrane helix</keyword>
<comment type="subcellular location">
    <subcellularLocation>
        <location evidence="1">Cell membrane</location>
        <topology evidence="1">Multi-pass membrane protein</topology>
    </subcellularLocation>
</comment>
<feature type="transmembrane region" description="Helical" evidence="7">
    <location>
        <begin position="237"/>
        <end position="258"/>
    </location>
</feature>
<organism evidence="8 9">
    <name type="scientific">Aurantiacibacter zhengii</name>
    <dbReference type="NCBI Taxonomy" id="2307003"/>
    <lineage>
        <taxon>Bacteria</taxon>
        <taxon>Pseudomonadati</taxon>
        <taxon>Pseudomonadota</taxon>
        <taxon>Alphaproteobacteria</taxon>
        <taxon>Sphingomonadales</taxon>
        <taxon>Erythrobacteraceae</taxon>
        <taxon>Aurantiacibacter</taxon>
    </lineage>
</organism>
<evidence type="ECO:0000256" key="4">
    <source>
        <dbReference type="ARBA" id="ARBA00022692"/>
    </source>
</evidence>
<feature type="transmembrane region" description="Helical" evidence="7">
    <location>
        <begin position="420"/>
        <end position="443"/>
    </location>
</feature>
<sequence length="488" mass="52944">MRRSSVRITMSIRRDAFWSATDTLITSGLAFGLRLIVARLLAPEDFGIAMIAVTVIGLLQAVNDFGLTAALIQKDEEEVTASLIDTTFTASLIITVLLALATAALIAPFAASAYGEPSLQPLILVLGLTLLPSPFSTVVSALMFRRGRFRANAVIKVIANLLGMMTAIVLVMINPSPWVIVAQVLASSLAAAVMLQIANPHRYRLRLSKEHLGSVFGFSTFILLSDLLSFAQSNAGVFILGLVLSTASVGYFALATYLTNTARKIVMSILNRVTFVHFSRNKHDQGFLRKKFISTVRWNCRALFPPLTAMMLFGPSWAPQFMGEEWSALGSLLFWLSLTVIVGTSGGTTSNLYKSMGRPGLDLTFAVVTTAGLLFPGVYVAAQIYGLEGAAIATFVVKVLAVAIRLFALRKLVPGAASGAILASLFQALLQTPVVLAWAASTMLGITEWYLQLPFIVVAFLIYGSYELPRAFPDLLPKLLRRFRERKI</sequence>
<dbReference type="EMBL" id="QXFL01000012">
    <property type="protein sequence ID" value="RIV83049.1"/>
    <property type="molecule type" value="Genomic_DNA"/>
</dbReference>
<gene>
    <name evidence="8" type="ORF">D2V07_17150</name>
</gene>
<evidence type="ECO:0000256" key="1">
    <source>
        <dbReference type="ARBA" id="ARBA00004651"/>
    </source>
</evidence>
<feature type="transmembrane region" description="Helical" evidence="7">
    <location>
        <begin position="211"/>
        <end position="231"/>
    </location>
</feature>
<feature type="transmembrane region" description="Helical" evidence="7">
    <location>
        <begin position="83"/>
        <end position="110"/>
    </location>
</feature>
<protein>
    <recommendedName>
        <fullName evidence="10">Lipopolysaccharide biosynthesis protein</fullName>
    </recommendedName>
</protein>
<feature type="transmembrane region" description="Helical" evidence="7">
    <location>
        <begin position="122"/>
        <end position="144"/>
    </location>
</feature>